<gene>
    <name evidence="3" type="ORF">I6G67_05000</name>
    <name evidence="4" type="ORF">NCTC10308_01758</name>
</gene>
<dbReference type="PANTHER" id="PTHR43236:SF2">
    <property type="entry name" value="BLL0069 PROTEIN"/>
    <property type="match status" value="1"/>
</dbReference>
<dbReference type="InterPro" id="IPR010359">
    <property type="entry name" value="IrrE_HExxH"/>
</dbReference>
<dbReference type="Proteomes" id="UP000254227">
    <property type="component" value="Unassembled WGS sequence"/>
</dbReference>
<dbReference type="RefSeq" id="WP_004695879.1">
    <property type="nucleotide sequence ID" value="NZ_BBTB01000032.1"/>
</dbReference>
<dbReference type="InterPro" id="IPR052345">
    <property type="entry name" value="Rad_response_metalloprotease"/>
</dbReference>
<evidence type="ECO:0000313" key="3">
    <source>
        <dbReference type="EMBL" id="QPS04821.1"/>
    </source>
</evidence>
<feature type="domain" description="HTH cro/C1-type" evidence="2">
    <location>
        <begin position="13"/>
        <end position="67"/>
    </location>
</feature>
<dbReference type="EMBL" id="CP065666">
    <property type="protein sequence ID" value="QPS04821.1"/>
    <property type="molecule type" value="Genomic_DNA"/>
</dbReference>
<dbReference type="AlphaFoldDB" id="A0A380U573"/>
<dbReference type="Pfam" id="PF06114">
    <property type="entry name" value="Peptidase_M78"/>
    <property type="match status" value="1"/>
</dbReference>
<dbReference type="PANTHER" id="PTHR43236">
    <property type="entry name" value="ANTITOXIN HIGA1"/>
    <property type="match status" value="1"/>
</dbReference>
<dbReference type="InterPro" id="IPR001387">
    <property type="entry name" value="Cro/C1-type_HTH"/>
</dbReference>
<reference evidence="4 5" key="1">
    <citation type="submission" date="2018-06" db="EMBL/GenBank/DDBJ databases">
        <authorList>
            <consortium name="Pathogen Informatics"/>
            <person name="Doyle S."/>
        </authorList>
    </citation>
    <scope>NUCLEOTIDE SEQUENCE [LARGE SCALE GENOMIC DNA]</scope>
    <source>
        <strain evidence="4 5">NCTC10308</strain>
    </source>
</reference>
<evidence type="ECO:0000259" key="2">
    <source>
        <dbReference type="PROSITE" id="PS50943"/>
    </source>
</evidence>
<dbReference type="Gene3D" id="1.10.260.40">
    <property type="entry name" value="lambda repressor-like DNA-binding domains"/>
    <property type="match status" value="1"/>
</dbReference>
<proteinExistence type="inferred from homology"/>
<dbReference type="InterPro" id="IPR010982">
    <property type="entry name" value="Lambda_DNA-bd_dom_sf"/>
</dbReference>
<name>A0A380U573_ACIJO</name>
<evidence type="ECO:0000313" key="4">
    <source>
        <dbReference type="EMBL" id="SUT95513.1"/>
    </source>
</evidence>
<reference evidence="3 6" key="2">
    <citation type="submission" date="2020-12" db="EMBL/GenBank/DDBJ databases">
        <title>FDA dAtabase for Regulatory Grade micrObial Sequences (FDA-ARGOS): Supporting development and validation of Infectious Disease Dx tests.</title>
        <authorList>
            <person name="Sproer C."/>
            <person name="Gronow S."/>
            <person name="Severitt S."/>
            <person name="Schroder I."/>
            <person name="Tallon L."/>
            <person name="Sadzewicz L."/>
            <person name="Zhao X."/>
            <person name="Boylan J."/>
            <person name="Ott S."/>
            <person name="Bowen H."/>
            <person name="Vavikolanu K."/>
            <person name="Mehta A."/>
            <person name="Aluvathingal J."/>
            <person name="Nadendla S."/>
            <person name="Lowell S."/>
            <person name="Myers T."/>
            <person name="Yan Y."/>
            <person name="Sichtig H."/>
        </authorList>
    </citation>
    <scope>NUCLEOTIDE SEQUENCE [LARGE SCALE GENOMIC DNA]</scope>
    <source>
        <strain evidence="3 6">FDAARGOS_910</strain>
    </source>
</reference>
<evidence type="ECO:0000313" key="6">
    <source>
        <dbReference type="Proteomes" id="UP000595107"/>
    </source>
</evidence>
<comment type="similarity">
    <text evidence="1">Belongs to the short-chain fatty acyl-CoA assimilation regulator (ScfR) family.</text>
</comment>
<evidence type="ECO:0000256" key="1">
    <source>
        <dbReference type="ARBA" id="ARBA00007227"/>
    </source>
</evidence>
<protein>
    <submittedName>
        <fullName evidence="4">Domain of uncharacterized function (DUF955)</fullName>
    </submittedName>
    <submittedName>
        <fullName evidence="3">ImmA/IrrE family metallo-endopeptidase</fullName>
    </submittedName>
</protein>
<dbReference type="CDD" id="cd00093">
    <property type="entry name" value="HTH_XRE"/>
    <property type="match status" value="1"/>
</dbReference>
<dbReference type="Proteomes" id="UP000595107">
    <property type="component" value="Chromosome"/>
</dbReference>
<accession>A0A380U573</accession>
<dbReference type="GO" id="GO:0003677">
    <property type="term" value="F:DNA binding"/>
    <property type="evidence" value="ECO:0007669"/>
    <property type="project" value="InterPro"/>
</dbReference>
<sequence>MAIQLVEHSPIALQRYMTDMSLSADELAYLTGISNNKINKALEENNVFKLSQLENIAKALYVPTVYLTTHDFFYERNNPELIEFRNQVNISEDKYKENALVQEFCLVRDNYISVIESLDEEVQSFNLQLTGENPELDAKLIVEYFGFYSHSKKTKNSDDYFNAWRDIVELKDVIVIDRGREKFGSDGMCLYFNAAPVIAIFSSGQSPSRKLFTLIHEIVHLGLGESVFDGHLLESNSKLEKYCDRVAGYVVAPPQIVNESFNKALNLEDNILLIRKKTKASKAAIAIQLKILGLINQNQLNEYLDYIKPKEGGGFGSKKENMVLKYFGHSFVEKVMSAMWQDQISSNIAKDILGFHKKSKPSAFKELQQKVF</sequence>
<dbReference type="PROSITE" id="PS50943">
    <property type="entry name" value="HTH_CROC1"/>
    <property type="match status" value="1"/>
</dbReference>
<dbReference type="SUPFAM" id="SSF47413">
    <property type="entry name" value="lambda repressor-like DNA-binding domains"/>
    <property type="match status" value="1"/>
</dbReference>
<evidence type="ECO:0000313" key="5">
    <source>
        <dbReference type="Proteomes" id="UP000254227"/>
    </source>
</evidence>
<dbReference type="EMBL" id="UFRV01000006">
    <property type="protein sequence ID" value="SUT95513.1"/>
    <property type="molecule type" value="Genomic_DNA"/>
</dbReference>
<organism evidence="4 5">
    <name type="scientific">Acinetobacter johnsonii</name>
    <dbReference type="NCBI Taxonomy" id="40214"/>
    <lineage>
        <taxon>Bacteria</taxon>
        <taxon>Pseudomonadati</taxon>
        <taxon>Pseudomonadota</taxon>
        <taxon>Gammaproteobacteria</taxon>
        <taxon>Moraxellales</taxon>
        <taxon>Moraxellaceae</taxon>
        <taxon>Acinetobacter</taxon>
    </lineage>
</organism>